<dbReference type="Proteomes" id="UP001310290">
    <property type="component" value="Unassembled WGS sequence"/>
</dbReference>
<comment type="caution">
    <text evidence="1">The sequence shown here is derived from an EMBL/GenBank/DDBJ whole genome shotgun (WGS) entry which is preliminary data.</text>
</comment>
<evidence type="ECO:0000313" key="2">
    <source>
        <dbReference type="Proteomes" id="UP001310290"/>
    </source>
</evidence>
<protein>
    <recommendedName>
        <fullName evidence="3">Amidohydrolase-related domain-containing protein</fullName>
    </recommendedName>
</protein>
<dbReference type="SUPFAM" id="SSF51556">
    <property type="entry name" value="Metallo-dependent hydrolases"/>
    <property type="match status" value="1"/>
</dbReference>
<reference evidence="1" key="1">
    <citation type="submission" date="2023-04" db="EMBL/GenBank/DDBJ databases">
        <title>Genomic diversity of scab-causing Streptomyces spp. in the province of Quebec, Canada.</title>
        <authorList>
            <person name="Biessy A."/>
            <person name="Cadieux M."/>
            <person name="Ciotola M."/>
            <person name="Filion M."/>
        </authorList>
    </citation>
    <scope>NUCLEOTIDE SEQUENCE</scope>
    <source>
        <strain evidence="1">B21-115</strain>
    </source>
</reference>
<sequence length="109" mass="11833">MRIDTHAHVYPSDYLDFLADSGVTTTGGQRGLGADDTDKELEARFSLMERAGVDRQVISASPMTGALPDPEQAAAAARMINDRTSPWWTATPTASWPSSCFLCRTSTRP</sequence>
<accession>A0ABU8AYS8</accession>
<dbReference type="EMBL" id="JARULZ010000002">
    <property type="protein sequence ID" value="MEH0638777.1"/>
    <property type="molecule type" value="Genomic_DNA"/>
</dbReference>
<dbReference type="Gene3D" id="3.20.20.140">
    <property type="entry name" value="Metal-dependent hydrolases"/>
    <property type="match status" value="1"/>
</dbReference>
<proteinExistence type="predicted"/>
<evidence type="ECO:0000313" key="1">
    <source>
        <dbReference type="EMBL" id="MEH0638777.1"/>
    </source>
</evidence>
<organism evidence="1 2">
    <name type="scientific">Streptomyces bottropensis</name>
    <dbReference type="NCBI Taxonomy" id="42235"/>
    <lineage>
        <taxon>Bacteria</taxon>
        <taxon>Bacillati</taxon>
        <taxon>Actinomycetota</taxon>
        <taxon>Actinomycetes</taxon>
        <taxon>Kitasatosporales</taxon>
        <taxon>Streptomycetaceae</taxon>
        <taxon>Streptomyces</taxon>
    </lineage>
</organism>
<evidence type="ECO:0008006" key="3">
    <source>
        <dbReference type="Google" id="ProtNLM"/>
    </source>
</evidence>
<name>A0ABU8AYS8_9ACTN</name>
<dbReference type="InterPro" id="IPR032466">
    <property type="entry name" value="Metal_Hydrolase"/>
</dbReference>
<dbReference type="RefSeq" id="WP_334661407.1">
    <property type="nucleotide sequence ID" value="NZ_JARULZ010000002.1"/>
</dbReference>
<gene>
    <name evidence="1" type="ORF">QBA35_36950</name>
</gene>
<keyword evidence="2" id="KW-1185">Reference proteome</keyword>